<sequence>MMTSSSDSKRIKTTTANTKRRKKGKEKIHSLKFLTRKHQKNFEVVQNQRLLMERKVTLLPLEVLDFEDELIGRHWNKLATYPAPASITVVKEFYAKPRIYLDDAKPFMSYVRGKHIPFDAETINTFLKTECKGGNAPCQFAQILEGDVDFREIERTVFVLGGRFQRNGKEQPLQIKRYFLTPLSKLWMSVIHVNLSLCSHLVQPPAHPYQMMEMRMTLLDAKLEVLHKSDLATIEMIRHLYFASLGLNYMSPKEFNARVALPRDQAYSTGEGGASTRGTTSNQAKEEEEAYDAEKEEDDSNGTRDNVS</sequence>
<feature type="domain" description="Putative plant transposon protein" evidence="2">
    <location>
        <begin position="73"/>
        <end position="201"/>
    </location>
</feature>
<feature type="region of interest" description="Disordered" evidence="1">
    <location>
        <begin position="266"/>
        <end position="308"/>
    </location>
</feature>
<dbReference type="Proteomes" id="UP000053144">
    <property type="component" value="Chromosome 11"/>
</dbReference>
<dbReference type="Gramene" id="KOM58113">
    <property type="protein sequence ID" value="KOM58113"/>
    <property type="gene ID" value="LR48_Vigan11g114700"/>
</dbReference>
<feature type="compositionally biased region" description="Acidic residues" evidence="1">
    <location>
        <begin position="286"/>
        <end position="300"/>
    </location>
</feature>
<gene>
    <name evidence="3" type="ORF">LR48_Vigan11g114700</name>
</gene>
<feature type="region of interest" description="Disordered" evidence="1">
    <location>
        <begin position="1"/>
        <end position="25"/>
    </location>
</feature>
<dbReference type="Pfam" id="PF20167">
    <property type="entry name" value="Transposase_32"/>
    <property type="match status" value="1"/>
</dbReference>
<evidence type="ECO:0000313" key="4">
    <source>
        <dbReference type="Proteomes" id="UP000053144"/>
    </source>
</evidence>
<reference evidence="4" key="1">
    <citation type="journal article" date="2015" name="Proc. Natl. Acad. Sci. U.S.A.">
        <title>Genome sequencing of adzuki bean (Vigna angularis) provides insight into high starch and low fat accumulation and domestication.</title>
        <authorList>
            <person name="Yang K."/>
            <person name="Tian Z."/>
            <person name="Chen C."/>
            <person name="Luo L."/>
            <person name="Zhao B."/>
            <person name="Wang Z."/>
            <person name="Yu L."/>
            <person name="Li Y."/>
            <person name="Sun Y."/>
            <person name="Li W."/>
            <person name="Chen Y."/>
            <person name="Li Y."/>
            <person name="Zhang Y."/>
            <person name="Ai D."/>
            <person name="Zhao J."/>
            <person name="Shang C."/>
            <person name="Ma Y."/>
            <person name="Wu B."/>
            <person name="Wang M."/>
            <person name="Gao L."/>
            <person name="Sun D."/>
            <person name="Zhang P."/>
            <person name="Guo F."/>
            <person name="Wang W."/>
            <person name="Li Y."/>
            <person name="Wang J."/>
            <person name="Varshney R.K."/>
            <person name="Wang J."/>
            <person name="Ling H.Q."/>
            <person name="Wan P."/>
        </authorList>
    </citation>
    <scope>NUCLEOTIDE SEQUENCE</scope>
    <source>
        <strain evidence="4">cv. Jingnong 6</strain>
    </source>
</reference>
<protein>
    <recommendedName>
        <fullName evidence="2">Putative plant transposon protein domain-containing protein</fullName>
    </recommendedName>
</protein>
<dbReference type="AlphaFoldDB" id="A0A0L9VT42"/>
<proteinExistence type="predicted"/>
<evidence type="ECO:0000259" key="2">
    <source>
        <dbReference type="Pfam" id="PF20167"/>
    </source>
</evidence>
<evidence type="ECO:0000313" key="3">
    <source>
        <dbReference type="EMBL" id="KOM58113.1"/>
    </source>
</evidence>
<dbReference type="EMBL" id="CM003381">
    <property type="protein sequence ID" value="KOM58113.1"/>
    <property type="molecule type" value="Genomic_DNA"/>
</dbReference>
<evidence type="ECO:0000256" key="1">
    <source>
        <dbReference type="SAM" id="MobiDB-lite"/>
    </source>
</evidence>
<organism evidence="3 4">
    <name type="scientific">Phaseolus angularis</name>
    <name type="common">Azuki bean</name>
    <name type="synonym">Vigna angularis</name>
    <dbReference type="NCBI Taxonomy" id="3914"/>
    <lineage>
        <taxon>Eukaryota</taxon>
        <taxon>Viridiplantae</taxon>
        <taxon>Streptophyta</taxon>
        <taxon>Embryophyta</taxon>
        <taxon>Tracheophyta</taxon>
        <taxon>Spermatophyta</taxon>
        <taxon>Magnoliopsida</taxon>
        <taxon>eudicotyledons</taxon>
        <taxon>Gunneridae</taxon>
        <taxon>Pentapetalae</taxon>
        <taxon>rosids</taxon>
        <taxon>fabids</taxon>
        <taxon>Fabales</taxon>
        <taxon>Fabaceae</taxon>
        <taxon>Papilionoideae</taxon>
        <taxon>50 kb inversion clade</taxon>
        <taxon>NPAAA clade</taxon>
        <taxon>indigoferoid/millettioid clade</taxon>
        <taxon>Phaseoleae</taxon>
        <taxon>Vigna</taxon>
    </lineage>
</organism>
<accession>A0A0L9VT42</accession>
<name>A0A0L9VT42_PHAAN</name>
<dbReference type="InterPro" id="IPR046796">
    <property type="entry name" value="Transposase_32_dom"/>
</dbReference>